<comment type="caution">
    <text evidence="3">The sequence shown here is derived from an EMBL/GenBank/DDBJ whole genome shotgun (WGS) entry which is preliminary data.</text>
</comment>
<dbReference type="Pfam" id="PF07693">
    <property type="entry name" value="KAP_NTPase"/>
    <property type="match status" value="1"/>
</dbReference>
<keyword evidence="1" id="KW-1133">Transmembrane helix</keyword>
<dbReference type="Proteomes" id="UP001500631">
    <property type="component" value="Unassembled WGS sequence"/>
</dbReference>
<organism evidence="3 4">
    <name type="scientific">Wohlfahrtiimonas larvae</name>
    <dbReference type="NCBI Taxonomy" id="1157986"/>
    <lineage>
        <taxon>Bacteria</taxon>
        <taxon>Pseudomonadati</taxon>
        <taxon>Pseudomonadota</taxon>
        <taxon>Gammaproteobacteria</taxon>
        <taxon>Cardiobacteriales</taxon>
        <taxon>Ignatzschineriaceae</taxon>
        <taxon>Wohlfahrtiimonas</taxon>
    </lineage>
</organism>
<proteinExistence type="predicted"/>
<evidence type="ECO:0000313" key="4">
    <source>
        <dbReference type="Proteomes" id="UP001500631"/>
    </source>
</evidence>
<protein>
    <recommendedName>
        <fullName evidence="2">KAP NTPase domain-containing protein</fullName>
    </recommendedName>
</protein>
<reference evidence="4" key="1">
    <citation type="journal article" date="2019" name="Int. J. Syst. Evol. Microbiol.">
        <title>The Global Catalogue of Microorganisms (GCM) 10K type strain sequencing project: providing services to taxonomists for standard genome sequencing and annotation.</title>
        <authorList>
            <consortium name="The Broad Institute Genomics Platform"/>
            <consortium name="The Broad Institute Genome Sequencing Center for Infectious Disease"/>
            <person name="Wu L."/>
            <person name="Ma J."/>
        </authorList>
    </citation>
    <scope>NUCLEOTIDE SEQUENCE [LARGE SCALE GENOMIC DNA]</scope>
    <source>
        <strain evidence="4">JCM 18424</strain>
    </source>
</reference>
<dbReference type="EMBL" id="BAABKE010000004">
    <property type="protein sequence ID" value="GAA5100483.1"/>
    <property type="molecule type" value="Genomic_DNA"/>
</dbReference>
<keyword evidence="4" id="KW-1185">Reference proteome</keyword>
<dbReference type="InterPro" id="IPR011646">
    <property type="entry name" value="KAP_P-loop"/>
</dbReference>
<gene>
    <name evidence="3" type="ORF">GCM10023338_15210</name>
</gene>
<feature type="transmembrane region" description="Helical" evidence="1">
    <location>
        <begin position="115"/>
        <end position="143"/>
    </location>
</feature>
<name>A0ABP9MTW2_9GAMM</name>
<evidence type="ECO:0000313" key="3">
    <source>
        <dbReference type="EMBL" id="GAA5100483.1"/>
    </source>
</evidence>
<keyword evidence="1" id="KW-0472">Membrane</keyword>
<sequence length="671" mass="79351">MSKNINDTLIEFLTNLENKNKILVLKGKWGVGKTHFWKNFFEDNNLDNKTKLSDDEKQIISNVLPNYSYVSLFGISDINELKNKIFTSSSPIKLHSSIWNGSITKEKTFISAISLFILFFIFTPSLKILGVMALLAFLIAFWFDHFKHLSFWINLFKKETYKNIDKHFFSLKNAGKFLDHINKLAIIKRYIGDSTNFISNNYIKDMLICFDDIERIDSKFPIETLMGYADELAQQKNCKIILIFNEDELENKQKETFNKYREKIVDIELTYAPILNEQLEIAFGNKLTKYPIITKVINEQEHVNIIIKNIRVLTKINQIIDDFIKISPTDLDALITEDFIKRTIYLSHCFYEMNSKVPFDIIKTPDLIAEYQELNTGIKGTKEAQEERAKEHEKNKFKGKYDQSSYDELMLKAQQLYINQYSVFTEEIIHTLEHGFWNQEELKLKIQNEIKRINIIEKQNIAQNNITKAWDLYRNTYHDNLSDIINAFYDIITLPENYQYLSLIDFLSCFDSYYFFKKMKNKNTEKEFQLIDVYIESHKEFILDKKNNMLQHIDMHTNILDLDTMQYVEGQIKKLKSEYSSMDEFVLDLKPNTISSEQRQYLNSLTEDEYYDWIMSKDNDPNLYYTLATIIGLSTEKNTIPLRNALIRIGKQNELNKDRILKAHKLNIEEY</sequence>
<evidence type="ECO:0000259" key="2">
    <source>
        <dbReference type="Pfam" id="PF07693"/>
    </source>
</evidence>
<keyword evidence="1" id="KW-0812">Transmembrane</keyword>
<feature type="domain" description="KAP NTPase" evidence="2">
    <location>
        <begin position="4"/>
        <end position="286"/>
    </location>
</feature>
<accession>A0ABP9MTW2</accession>
<evidence type="ECO:0000256" key="1">
    <source>
        <dbReference type="SAM" id="Phobius"/>
    </source>
</evidence>
<dbReference type="RefSeq" id="WP_077925603.1">
    <property type="nucleotide sequence ID" value="NZ_BAABKE010000004.1"/>
</dbReference>